<dbReference type="AlphaFoldDB" id="A0A067QKK1"/>
<dbReference type="Gene3D" id="3.30.420.10">
    <property type="entry name" value="Ribonuclease H-like superfamily/Ribonuclease H"/>
    <property type="match status" value="1"/>
</dbReference>
<evidence type="ECO:0000313" key="2">
    <source>
        <dbReference type="Proteomes" id="UP000027135"/>
    </source>
</evidence>
<dbReference type="OMA" id="RLRACIH"/>
<proteinExistence type="predicted"/>
<sequence>RALDRERRPDHSPDLTPLDYYFWGHVKSIVYETPVYDPEQLLARILAASDVVRETPEAFERMRQSFGRRCNACIECGGRHFEHLL</sequence>
<accession>A0A067QKK1</accession>
<feature type="non-terminal residue" evidence="1">
    <location>
        <position position="1"/>
    </location>
</feature>
<dbReference type="GO" id="GO:0003676">
    <property type="term" value="F:nucleic acid binding"/>
    <property type="evidence" value="ECO:0007669"/>
    <property type="project" value="InterPro"/>
</dbReference>
<dbReference type="InParanoid" id="A0A067QKK1"/>
<name>A0A067QKK1_ZOONE</name>
<keyword evidence="2" id="KW-1185">Reference proteome</keyword>
<dbReference type="PANTHER" id="PTHR47326:SF1">
    <property type="entry name" value="HTH PSQ-TYPE DOMAIN-CONTAINING PROTEIN"/>
    <property type="match status" value="1"/>
</dbReference>
<reference evidence="1 2" key="1">
    <citation type="journal article" date="2014" name="Nat. Commun.">
        <title>Molecular traces of alternative social organization in a termite genome.</title>
        <authorList>
            <person name="Terrapon N."/>
            <person name="Li C."/>
            <person name="Robertson H.M."/>
            <person name="Ji L."/>
            <person name="Meng X."/>
            <person name="Booth W."/>
            <person name="Chen Z."/>
            <person name="Childers C.P."/>
            <person name="Glastad K.M."/>
            <person name="Gokhale K."/>
            <person name="Gowin J."/>
            <person name="Gronenberg W."/>
            <person name="Hermansen R.A."/>
            <person name="Hu H."/>
            <person name="Hunt B.G."/>
            <person name="Huylmans A.K."/>
            <person name="Khalil S.M."/>
            <person name="Mitchell R.D."/>
            <person name="Munoz-Torres M.C."/>
            <person name="Mustard J.A."/>
            <person name="Pan H."/>
            <person name="Reese J.T."/>
            <person name="Scharf M.E."/>
            <person name="Sun F."/>
            <person name="Vogel H."/>
            <person name="Xiao J."/>
            <person name="Yang W."/>
            <person name="Yang Z."/>
            <person name="Yang Z."/>
            <person name="Zhou J."/>
            <person name="Zhu J."/>
            <person name="Brent C.S."/>
            <person name="Elsik C.G."/>
            <person name="Goodisman M.A."/>
            <person name="Liberles D.A."/>
            <person name="Roe R.M."/>
            <person name="Vargo E.L."/>
            <person name="Vilcinskas A."/>
            <person name="Wang J."/>
            <person name="Bornberg-Bauer E."/>
            <person name="Korb J."/>
            <person name="Zhang G."/>
            <person name="Liebig J."/>
        </authorList>
    </citation>
    <scope>NUCLEOTIDE SEQUENCE [LARGE SCALE GENOMIC DNA]</scope>
    <source>
        <tissue evidence="1">Whole organism</tissue>
    </source>
</reference>
<dbReference type="eggNOG" id="ENOG502RTGQ">
    <property type="taxonomic scope" value="Eukaryota"/>
</dbReference>
<dbReference type="PANTHER" id="PTHR47326">
    <property type="entry name" value="TRANSPOSABLE ELEMENT TC3 TRANSPOSASE-LIKE PROTEIN"/>
    <property type="match status" value="1"/>
</dbReference>
<organism evidence="1 2">
    <name type="scientific">Zootermopsis nevadensis</name>
    <name type="common">Dampwood termite</name>
    <dbReference type="NCBI Taxonomy" id="136037"/>
    <lineage>
        <taxon>Eukaryota</taxon>
        <taxon>Metazoa</taxon>
        <taxon>Ecdysozoa</taxon>
        <taxon>Arthropoda</taxon>
        <taxon>Hexapoda</taxon>
        <taxon>Insecta</taxon>
        <taxon>Pterygota</taxon>
        <taxon>Neoptera</taxon>
        <taxon>Polyneoptera</taxon>
        <taxon>Dictyoptera</taxon>
        <taxon>Blattodea</taxon>
        <taxon>Blattoidea</taxon>
        <taxon>Termitoidae</taxon>
        <taxon>Termopsidae</taxon>
        <taxon>Zootermopsis</taxon>
    </lineage>
</organism>
<dbReference type="Proteomes" id="UP000027135">
    <property type="component" value="Unassembled WGS sequence"/>
</dbReference>
<dbReference type="EMBL" id="KK853329">
    <property type="protein sequence ID" value="KDR08438.1"/>
    <property type="molecule type" value="Genomic_DNA"/>
</dbReference>
<evidence type="ECO:0000313" key="1">
    <source>
        <dbReference type="EMBL" id="KDR08438.1"/>
    </source>
</evidence>
<dbReference type="InterPro" id="IPR036397">
    <property type="entry name" value="RNaseH_sf"/>
</dbReference>
<gene>
    <name evidence="1" type="ORF">L798_01785</name>
</gene>
<protein>
    <submittedName>
        <fullName evidence="1">Uncharacterized protein</fullName>
    </submittedName>
</protein>